<evidence type="ECO:0000313" key="2">
    <source>
        <dbReference type="EMBL" id="GFY71972.1"/>
    </source>
</evidence>
<name>A0A8X6YK36_9ARAC</name>
<feature type="compositionally biased region" description="Polar residues" evidence="1">
    <location>
        <begin position="140"/>
        <end position="167"/>
    </location>
</feature>
<keyword evidence="3" id="KW-1185">Reference proteome</keyword>
<dbReference type="Proteomes" id="UP000886998">
    <property type="component" value="Unassembled WGS sequence"/>
</dbReference>
<dbReference type="OrthoDB" id="196264at2759"/>
<dbReference type="EMBL" id="BMAV01019192">
    <property type="protein sequence ID" value="GFY71972.1"/>
    <property type="molecule type" value="Genomic_DNA"/>
</dbReference>
<evidence type="ECO:0000256" key="1">
    <source>
        <dbReference type="SAM" id="MobiDB-lite"/>
    </source>
</evidence>
<organism evidence="2 3">
    <name type="scientific">Trichonephila inaurata madagascariensis</name>
    <dbReference type="NCBI Taxonomy" id="2747483"/>
    <lineage>
        <taxon>Eukaryota</taxon>
        <taxon>Metazoa</taxon>
        <taxon>Ecdysozoa</taxon>
        <taxon>Arthropoda</taxon>
        <taxon>Chelicerata</taxon>
        <taxon>Arachnida</taxon>
        <taxon>Araneae</taxon>
        <taxon>Araneomorphae</taxon>
        <taxon>Entelegynae</taxon>
        <taxon>Araneoidea</taxon>
        <taxon>Nephilidae</taxon>
        <taxon>Trichonephila</taxon>
        <taxon>Trichonephila inaurata</taxon>
    </lineage>
</organism>
<protein>
    <submittedName>
        <fullName evidence="2">Uncharacterized protein</fullName>
    </submittedName>
</protein>
<comment type="caution">
    <text evidence="2">The sequence shown here is derived from an EMBL/GenBank/DDBJ whole genome shotgun (WGS) entry which is preliminary data.</text>
</comment>
<evidence type="ECO:0000313" key="3">
    <source>
        <dbReference type="Proteomes" id="UP000886998"/>
    </source>
</evidence>
<proteinExistence type="predicted"/>
<dbReference type="AlphaFoldDB" id="A0A8X6YK36"/>
<gene>
    <name evidence="2" type="primary">Slc9a3</name>
    <name evidence="2" type="ORF">TNIN_247921</name>
</gene>
<accession>A0A8X6YK36</accession>
<sequence>MKNQKLQILYRTRLNFIPLEMRSAVSFFGNRLIVRGAMKEQANGVNGSANPASLLNIDMGEITYNPSFKDLNDSELHHILEDAMFKPMKRFQTRRYSHSQFNETDMKPPLTRHEVRLQIRRMFSDSKRRRRKNRNPYPSPGNQIEPINTIYLRSSPSHPEVTVTSAGDSDPDDGGITFTAGNTSPIEEIEQHHPTMTEMILPWKRGDDINENNPARPQEEFPCWVTNRDYFRGHLSPPPHFLETIPDSRHRSVINSSIEEVDETSEAENDTQPQTSRPKDLMSLNLWVLIAAHL</sequence>
<reference evidence="2" key="1">
    <citation type="submission" date="2020-08" db="EMBL/GenBank/DDBJ databases">
        <title>Multicomponent nature underlies the extraordinary mechanical properties of spider dragline silk.</title>
        <authorList>
            <person name="Kono N."/>
            <person name="Nakamura H."/>
            <person name="Mori M."/>
            <person name="Yoshida Y."/>
            <person name="Ohtoshi R."/>
            <person name="Malay A.D."/>
            <person name="Moran D.A.P."/>
            <person name="Tomita M."/>
            <person name="Numata K."/>
            <person name="Arakawa K."/>
        </authorList>
    </citation>
    <scope>NUCLEOTIDE SEQUENCE</scope>
</reference>
<feature type="region of interest" description="Disordered" evidence="1">
    <location>
        <begin position="123"/>
        <end position="192"/>
    </location>
</feature>